<dbReference type="PANTHER" id="PTHR13887">
    <property type="entry name" value="GLUTATHIONE S-TRANSFERASE KAPPA"/>
    <property type="match status" value="1"/>
</dbReference>
<dbReference type="InterPro" id="IPR036249">
    <property type="entry name" value="Thioredoxin-like_sf"/>
</dbReference>
<name>A0ABS4QAX9_9NOCA</name>
<evidence type="ECO:0000256" key="3">
    <source>
        <dbReference type="ARBA" id="ARBA00023002"/>
    </source>
</evidence>
<accession>A0ABS4QAX9</accession>
<reference evidence="8 9" key="1">
    <citation type="submission" date="2021-03" db="EMBL/GenBank/DDBJ databases">
        <title>Sequencing the genomes of 1000 actinobacteria strains.</title>
        <authorList>
            <person name="Klenk H.-P."/>
        </authorList>
    </citation>
    <scope>NUCLEOTIDE SEQUENCE [LARGE SCALE GENOMIC DNA]</scope>
    <source>
        <strain evidence="8 9">DSM 45516</strain>
    </source>
</reference>
<evidence type="ECO:0000313" key="8">
    <source>
        <dbReference type="EMBL" id="MBP2188728.1"/>
    </source>
</evidence>
<evidence type="ECO:0000256" key="4">
    <source>
        <dbReference type="ARBA" id="ARBA00023157"/>
    </source>
</evidence>
<sequence length="251" mass="26199">MSKNPGGRKNPNPLAAVQQADRNRNLAIQIGVAAVIIGLIAAIGIGIALKKKEKDDPGPTPSIPAAAAANGVTGSLTDNGSIRIGKPEAKTTVRVVADLQCPACQGFEAQYKDLLEKNVADGKIAVEYNIISFLDKASGTEYSTRAANASYCVAEADPAKYQTWLSAMFTAQPPEGAGGLTNDQIIAISKQAGYGDDVASCINDQKYSKYVKLKTEEAFDSGVQQTPTVFVDGKQVNPAQLEQAIAGAAGQ</sequence>
<keyword evidence="5" id="KW-0676">Redox-active center</keyword>
<comment type="caution">
    <text evidence="8">The sequence shown here is derived from an EMBL/GenBank/DDBJ whole genome shotgun (WGS) entry which is preliminary data.</text>
</comment>
<proteinExistence type="inferred from homology"/>
<dbReference type="Gene3D" id="3.40.30.10">
    <property type="entry name" value="Glutaredoxin"/>
    <property type="match status" value="1"/>
</dbReference>
<evidence type="ECO:0000313" key="9">
    <source>
        <dbReference type="Proteomes" id="UP001519325"/>
    </source>
</evidence>
<dbReference type="GO" id="GO:0016853">
    <property type="term" value="F:isomerase activity"/>
    <property type="evidence" value="ECO:0007669"/>
    <property type="project" value="UniProtKB-KW"/>
</dbReference>
<organism evidence="8 9">
    <name type="scientific">Nocardia goodfellowii</name>
    <dbReference type="NCBI Taxonomy" id="882446"/>
    <lineage>
        <taxon>Bacteria</taxon>
        <taxon>Bacillati</taxon>
        <taxon>Actinomycetota</taxon>
        <taxon>Actinomycetes</taxon>
        <taxon>Mycobacteriales</taxon>
        <taxon>Nocardiaceae</taxon>
        <taxon>Nocardia</taxon>
    </lineage>
</organism>
<evidence type="ECO:0000259" key="7">
    <source>
        <dbReference type="Pfam" id="PF13462"/>
    </source>
</evidence>
<protein>
    <submittedName>
        <fullName evidence="8">Protein-disulfide isomerase</fullName>
    </submittedName>
</protein>
<feature type="transmembrane region" description="Helical" evidence="6">
    <location>
        <begin position="26"/>
        <end position="49"/>
    </location>
</feature>
<keyword evidence="6" id="KW-1133">Transmembrane helix</keyword>
<keyword evidence="2" id="KW-0732">Signal</keyword>
<dbReference type="Proteomes" id="UP001519325">
    <property type="component" value="Unassembled WGS sequence"/>
</dbReference>
<dbReference type="EMBL" id="JAGGMR010000001">
    <property type="protein sequence ID" value="MBP2188728.1"/>
    <property type="molecule type" value="Genomic_DNA"/>
</dbReference>
<evidence type="ECO:0000256" key="2">
    <source>
        <dbReference type="ARBA" id="ARBA00022729"/>
    </source>
</evidence>
<dbReference type="SUPFAM" id="SSF52833">
    <property type="entry name" value="Thioredoxin-like"/>
    <property type="match status" value="1"/>
</dbReference>
<comment type="similarity">
    <text evidence="1">Belongs to the thioredoxin family. DsbA subfamily.</text>
</comment>
<keyword evidence="8" id="KW-0413">Isomerase</keyword>
<evidence type="ECO:0000256" key="6">
    <source>
        <dbReference type="SAM" id="Phobius"/>
    </source>
</evidence>
<keyword evidence="6" id="KW-0812">Transmembrane</keyword>
<dbReference type="RefSeq" id="WP_209886365.1">
    <property type="nucleotide sequence ID" value="NZ_JAGGMR010000001.1"/>
</dbReference>
<keyword evidence="9" id="KW-1185">Reference proteome</keyword>
<dbReference type="InterPro" id="IPR012336">
    <property type="entry name" value="Thioredoxin-like_fold"/>
</dbReference>
<gene>
    <name evidence="8" type="ORF">BJ987_001629</name>
</gene>
<keyword evidence="6" id="KW-0472">Membrane</keyword>
<feature type="domain" description="Thioredoxin-like fold" evidence="7">
    <location>
        <begin position="79"/>
        <end position="242"/>
    </location>
</feature>
<dbReference type="Pfam" id="PF13462">
    <property type="entry name" value="Thioredoxin_4"/>
    <property type="match status" value="1"/>
</dbReference>
<evidence type="ECO:0000256" key="1">
    <source>
        <dbReference type="ARBA" id="ARBA00005791"/>
    </source>
</evidence>
<dbReference type="PANTHER" id="PTHR13887:SF14">
    <property type="entry name" value="DISULFIDE BOND FORMATION PROTEIN D"/>
    <property type="match status" value="1"/>
</dbReference>
<keyword evidence="3" id="KW-0560">Oxidoreductase</keyword>
<keyword evidence="4" id="KW-1015">Disulfide bond</keyword>
<evidence type="ECO:0000256" key="5">
    <source>
        <dbReference type="ARBA" id="ARBA00023284"/>
    </source>
</evidence>